<evidence type="ECO:0000313" key="14">
    <source>
        <dbReference type="Proteomes" id="UP000271426"/>
    </source>
</evidence>
<evidence type="ECO:0000259" key="12">
    <source>
        <dbReference type="PROSITE" id="PS51671"/>
    </source>
</evidence>
<feature type="domain" description="Prephenate dehydratase" evidence="11">
    <location>
        <begin position="8"/>
        <end position="189"/>
    </location>
</feature>
<protein>
    <recommendedName>
        <fullName evidence="3 10">Prephenate dehydratase</fullName>
        <shortName evidence="10">PDT</shortName>
        <ecNumber evidence="2 10">4.2.1.51</ecNumber>
    </recommendedName>
</protein>
<dbReference type="PANTHER" id="PTHR21022">
    <property type="entry name" value="PREPHENATE DEHYDRATASE P PROTEIN"/>
    <property type="match status" value="1"/>
</dbReference>
<dbReference type="FunFam" id="3.30.70.260:FF:000012">
    <property type="entry name" value="Prephenate dehydratase"/>
    <property type="match status" value="1"/>
</dbReference>
<evidence type="ECO:0000256" key="1">
    <source>
        <dbReference type="ARBA" id="ARBA00004741"/>
    </source>
</evidence>
<dbReference type="PIRSF" id="PIRSF001500">
    <property type="entry name" value="Chor_mut_pdt_Ppr"/>
    <property type="match status" value="1"/>
</dbReference>
<proteinExistence type="predicted"/>
<comment type="catalytic activity">
    <reaction evidence="8 10">
        <text>prephenate + H(+) = 3-phenylpyruvate + CO2 + H2O</text>
        <dbReference type="Rhea" id="RHEA:21648"/>
        <dbReference type="ChEBI" id="CHEBI:15377"/>
        <dbReference type="ChEBI" id="CHEBI:15378"/>
        <dbReference type="ChEBI" id="CHEBI:16526"/>
        <dbReference type="ChEBI" id="CHEBI:18005"/>
        <dbReference type="ChEBI" id="CHEBI:29934"/>
        <dbReference type="EC" id="4.2.1.51"/>
    </reaction>
</comment>
<dbReference type="PANTHER" id="PTHR21022:SF19">
    <property type="entry name" value="PREPHENATE DEHYDRATASE-RELATED"/>
    <property type="match status" value="1"/>
</dbReference>
<evidence type="ECO:0000256" key="3">
    <source>
        <dbReference type="ARBA" id="ARBA00021872"/>
    </source>
</evidence>
<keyword evidence="7 10" id="KW-0456">Lyase</keyword>
<evidence type="ECO:0000256" key="10">
    <source>
        <dbReference type="RuleBase" id="RU361254"/>
    </source>
</evidence>
<evidence type="ECO:0000256" key="9">
    <source>
        <dbReference type="PIRSR" id="PIRSR001500-2"/>
    </source>
</evidence>
<dbReference type="PROSITE" id="PS00858">
    <property type="entry name" value="PREPHENATE_DEHYDR_2"/>
    <property type="match status" value="1"/>
</dbReference>
<dbReference type="CDD" id="cd04905">
    <property type="entry name" value="ACT_CM-PDT"/>
    <property type="match status" value="1"/>
</dbReference>
<name>A0A3G6IWG5_9CORY</name>
<evidence type="ECO:0000313" key="13">
    <source>
        <dbReference type="EMBL" id="AZA08304.1"/>
    </source>
</evidence>
<dbReference type="NCBIfam" id="NF008865">
    <property type="entry name" value="PRK11898.1"/>
    <property type="match status" value="1"/>
</dbReference>
<feature type="site" description="Essential for prephenate dehydratase activity" evidence="9">
    <location>
        <position position="182"/>
    </location>
</feature>
<evidence type="ECO:0000256" key="6">
    <source>
        <dbReference type="ARBA" id="ARBA00023222"/>
    </source>
</evidence>
<dbReference type="InterPro" id="IPR001086">
    <property type="entry name" value="Preph_deHydtase"/>
</dbReference>
<dbReference type="EC" id="4.2.1.51" evidence="2 10"/>
<dbReference type="InterPro" id="IPR018528">
    <property type="entry name" value="Preph_deHydtase_CS"/>
</dbReference>
<evidence type="ECO:0000256" key="4">
    <source>
        <dbReference type="ARBA" id="ARBA00022605"/>
    </source>
</evidence>
<dbReference type="Pfam" id="PF00800">
    <property type="entry name" value="PDT"/>
    <property type="match status" value="1"/>
</dbReference>
<feature type="domain" description="ACT" evidence="12">
    <location>
        <begin position="203"/>
        <end position="289"/>
    </location>
</feature>
<keyword evidence="14" id="KW-1185">Reference proteome</keyword>
<evidence type="ECO:0000256" key="7">
    <source>
        <dbReference type="ARBA" id="ARBA00023239"/>
    </source>
</evidence>
<evidence type="ECO:0000259" key="11">
    <source>
        <dbReference type="PROSITE" id="PS51171"/>
    </source>
</evidence>
<dbReference type="InterPro" id="IPR045865">
    <property type="entry name" value="ACT-like_dom_sf"/>
</dbReference>
<dbReference type="Gene3D" id="3.30.70.260">
    <property type="match status" value="1"/>
</dbReference>
<organism evidence="13 14">
    <name type="scientific">Corynebacterium pseudopelargi</name>
    <dbReference type="NCBI Taxonomy" id="2080757"/>
    <lineage>
        <taxon>Bacteria</taxon>
        <taxon>Bacillati</taxon>
        <taxon>Actinomycetota</taxon>
        <taxon>Actinomycetes</taxon>
        <taxon>Mycobacteriales</taxon>
        <taxon>Corynebacteriaceae</taxon>
        <taxon>Corynebacterium</taxon>
    </lineage>
</organism>
<dbReference type="InterPro" id="IPR008242">
    <property type="entry name" value="Chor_mutase/pphenate_deHydtase"/>
</dbReference>
<dbReference type="PROSITE" id="PS51171">
    <property type="entry name" value="PREPHENATE_DEHYDR_3"/>
    <property type="match status" value="1"/>
</dbReference>
<sequence length="310" mass="33268">MVLVSLMRIAFLGPQGTFTEAALHEFQRRGVVDAAAQAVPAANPREAVHWVRQKHVDLACVAIENSVDGPVTPTFDALAEADGVQIYAELDLTIEFALMSKGISLEQATKISTHPVAYQQIRQYLDAHAPGIEFVAASSNAAAAQAVAEGHVDLAAAPAHAAKVYGLQVVAEHVADVPDARTRFVLVGRRGAPCAPTGKDRSSVMFTLHNKPGSLVSALGEFAMRGVDLTRIESRPTRHGLGTYRFHVDILGHINDQPVSEALRALYLASETLTFLGSWPAEGLEAMPQTYSATALEASRKWLEAMKEGK</sequence>
<dbReference type="EMBL" id="CP033898">
    <property type="protein sequence ID" value="AZA08304.1"/>
    <property type="molecule type" value="Genomic_DNA"/>
</dbReference>
<dbReference type="InterPro" id="IPR002912">
    <property type="entry name" value="ACT_dom"/>
</dbReference>
<evidence type="ECO:0000256" key="2">
    <source>
        <dbReference type="ARBA" id="ARBA00013147"/>
    </source>
</evidence>
<dbReference type="UniPathway" id="UPA00121">
    <property type="reaction ID" value="UER00345"/>
</dbReference>
<evidence type="ECO:0000256" key="5">
    <source>
        <dbReference type="ARBA" id="ARBA00023141"/>
    </source>
</evidence>
<keyword evidence="6 10" id="KW-0584">Phenylalanine biosynthesis</keyword>
<dbReference type="KEGG" id="cpso:CPPEL_00780"/>
<dbReference type="SUPFAM" id="SSF55021">
    <property type="entry name" value="ACT-like"/>
    <property type="match status" value="1"/>
</dbReference>
<keyword evidence="5 10" id="KW-0057">Aromatic amino acid biosynthesis</keyword>
<evidence type="ECO:0000256" key="8">
    <source>
        <dbReference type="ARBA" id="ARBA00047848"/>
    </source>
</evidence>
<comment type="pathway">
    <text evidence="1 10">Amino-acid biosynthesis; L-phenylalanine biosynthesis; phenylpyruvate from prephenate: step 1/1.</text>
</comment>
<dbReference type="PROSITE" id="PS00857">
    <property type="entry name" value="PREPHENATE_DEHYDR_1"/>
    <property type="match status" value="1"/>
</dbReference>
<dbReference type="PROSITE" id="PS51671">
    <property type="entry name" value="ACT"/>
    <property type="match status" value="1"/>
</dbReference>
<dbReference type="GO" id="GO:0009094">
    <property type="term" value="P:L-phenylalanine biosynthetic process"/>
    <property type="evidence" value="ECO:0007669"/>
    <property type="project" value="UniProtKB-UniPathway"/>
</dbReference>
<accession>A0A3G6IWG5</accession>
<dbReference type="Proteomes" id="UP000271426">
    <property type="component" value="Chromosome"/>
</dbReference>
<dbReference type="GO" id="GO:0004664">
    <property type="term" value="F:prephenate dehydratase activity"/>
    <property type="evidence" value="ECO:0007669"/>
    <property type="project" value="UniProtKB-UniRule"/>
</dbReference>
<dbReference type="SUPFAM" id="SSF53850">
    <property type="entry name" value="Periplasmic binding protein-like II"/>
    <property type="match status" value="1"/>
</dbReference>
<dbReference type="GO" id="GO:0005737">
    <property type="term" value="C:cytoplasm"/>
    <property type="evidence" value="ECO:0007669"/>
    <property type="project" value="TreeGrafter"/>
</dbReference>
<gene>
    <name evidence="10 13" type="primary">pheA</name>
    <name evidence="13" type="ORF">CPPEL_00780</name>
</gene>
<dbReference type="Gene3D" id="3.40.190.10">
    <property type="entry name" value="Periplasmic binding protein-like II"/>
    <property type="match status" value="2"/>
</dbReference>
<keyword evidence="4 10" id="KW-0028">Amino-acid biosynthesis</keyword>
<dbReference type="AlphaFoldDB" id="A0A3G6IWG5"/>
<reference evidence="13 14" key="1">
    <citation type="submission" date="2018-11" db="EMBL/GenBank/DDBJ databases">
        <authorList>
            <person name="Kleinhagauer T."/>
            <person name="Glaeser S.P."/>
            <person name="Spergser J."/>
            <person name="Ruckert C."/>
            <person name="Kaempfer P."/>
            <person name="Busse H.-J."/>
        </authorList>
    </citation>
    <scope>NUCLEOTIDE SEQUENCE [LARGE SCALE GENOMIC DNA]</scope>
    <source>
        <strain evidence="13 14">812CH</strain>
    </source>
</reference>
<dbReference type="Pfam" id="PF01842">
    <property type="entry name" value="ACT"/>
    <property type="match status" value="1"/>
</dbReference>